<dbReference type="AlphaFoldDB" id="A0A263D3Q3"/>
<dbReference type="Pfam" id="PF20182">
    <property type="entry name" value="DUF6545"/>
    <property type="match status" value="1"/>
</dbReference>
<comment type="caution">
    <text evidence="3">The sequence shown here is derived from an EMBL/GenBank/DDBJ whole genome shotgun (WGS) entry which is preliminary data.</text>
</comment>
<keyword evidence="1" id="KW-0812">Transmembrane</keyword>
<feature type="transmembrane region" description="Helical" evidence="1">
    <location>
        <begin position="68"/>
        <end position="87"/>
    </location>
</feature>
<dbReference type="InterPro" id="IPR046675">
    <property type="entry name" value="DUF6545"/>
</dbReference>
<dbReference type="InParanoid" id="A0A263D3Q3"/>
<dbReference type="EMBL" id="NKYE01000006">
    <property type="protein sequence ID" value="OZM73070.1"/>
    <property type="molecule type" value="Genomic_DNA"/>
</dbReference>
<evidence type="ECO:0000313" key="4">
    <source>
        <dbReference type="Proteomes" id="UP000242444"/>
    </source>
</evidence>
<keyword evidence="1" id="KW-1133">Transmembrane helix</keyword>
<evidence type="ECO:0000256" key="1">
    <source>
        <dbReference type="SAM" id="Phobius"/>
    </source>
</evidence>
<sequence>MSALNGGFGLLLLLAVGWKLYQLGKAPHDRPLRAVVLCLVSAAVAYPFGLQAVAEAVDGAVGAGTAKLVQNVFLLVTVYWIMCFYLFSAADAGGGRRRARWELVPLVATAVLMTVATVLTPEGLRGTSYADADMTVPGLAIFYLGGGVYLAYVLCVALVWTWRYARVSEPPLSTGLWIVAAGLAGMVVGSGIRAVLVVVRATGAATIPGLVSALSLLLALSIPLFVIGLTYPGLTTRFAAVRVWSHHRRMYHRLGPLWTVLHDAFPQDALNRVPAGGWRDAVRLRGVTRLYYRRVIECRDGLVRVSPYLAAGHEGADLADSPALADALTAALRSSRASEPVATKAVFVATPEGEGLDADVRQLVALSDALRARVA</sequence>
<feature type="transmembrane region" description="Helical" evidence="1">
    <location>
        <begin position="205"/>
        <end position="227"/>
    </location>
</feature>
<gene>
    <name evidence="3" type="ORF">CFN78_12700</name>
</gene>
<evidence type="ECO:0000259" key="2">
    <source>
        <dbReference type="Pfam" id="PF20182"/>
    </source>
</evidence>
<proteinExistence type="predicted"/>
<keyword evidence="4" id="KW-1185">Reference proteome</keyword>
<feature type="transmembrane region" description="Helical" evidence="1">
    <location>
        <begin position="99"/>
        <end position="120"/>
    </location>
</feature>
<feature type="transmembrane region" description="Helical" evidence="1">
    <location>
        <begin position="174"/>
        <end position="199"/>
    </location>
</feature>
<feature type="domain" description="DUF6545" evidence="2">
    <location>
        <begin position="244"/>
        <end position="371"/>
    </location>
</feature>
<name>A0A263D3Q3_9PSEU</name>
<feature type="transmembrane region" description="Helical" evidence="1">
    <location>
        <begin position="140"/>
        <end position="162"/>
    </location>
</feature>
<dbReference type="OrthoDB" id="3675041at2"/>
<reference evidence="3 4" key="1">
    <citation type="submission" date="2017-07" db="EMBL/GenBank/DDBJ databases">
        <title>Amycolatopsis antarcticus sp. nov., isolated from the surface of an Antarcticus brown macroalga.</title>
        <authorList>
            <person name="Wang J."/>
            <person name="Leiva S."/>
            <person name="Huang J."/>
            <person name="Huang Y."/>
        </authorList>
    </citation>
    <scope>NUCLEOTIDE SEQUENCE [LARGE SCALE GENOMIC DNA]</scope>
    <source>
        <strain evidence="3 4">AU-G6</strain>
    </source>
</reference>
<evidence type="ECO:0000313" key="3">
    <source>
        <dbReference type="EMBL" id="OZM73070.1"/>
    </source>
</evidence>
<keyword evidence="1" id="KW-0472">Membrane</keyword>
<feature type="transmembrane region" description="Helical" evidence="1">
    <location>
        <begin position="6"/>
        <end position="24"/>
    </location>
</feature>
<accession>A0A263D3Q3</accession>
<dbReference type="RefSeq" id="WP_094862928.1">
    <property type="nucleotide sequence ID" value="NZ_NKYE01000006.1"/>
</dbReference>
<protein>
    <recommendedName>
        <fullName evidence="2">DUF6545 domain-containing protein</fullName>
    </recommendedName>
</protein>
<feature type="transmembrane region" description="Helical" evidence="1">
    <location>
        <begin position="31"/>
        <end position="48"/>
    </location>
</feature>
<organism evidence="3 4">
    <name type="scientific">Amycolatopsis antarctica</name>
    <dbReference type="NCBI Taxonomy" id="1854586"/>
    <lineage>
        <taxon>Bacteria</taxon>
        <taxon>Bacillati</taxon>
        <taxon>Actinomycetota</taxon>
        <taxon>Actinomycetes</taxon>
        <taxon>Pseudonocardiales</taxon>
        <taxon>Pseudonocardiaceae</taxon>
        <taxon>Amycolatopsis</taxon>
    </lineage>
</organism>
<dbReference type="Proteomes" id="UP000242444">
    <property type="component" value="Unassembled WGS sequence"/>
</dbReference>
<dbReference type="InterPro" id="IPR050039">
    <property type="entry name" value="MAB_1171c-like"/>
</dbReference>
<dbReference type="NCBIfam" id="NF042915">
    <property type="entry name" value="MAB_1171c_fam"/>
    <property type="match status" value="1"/>
</dbReference>